<protein>
    <submittedName>
        <fullName evidence="5">Ribosomal RNA-processing protein</fullName>
    </submittedName>
</protein>
<dbReference type="InterPro" id="IPR040446">
    <property type="entry name" value="RRP7"/>
</dbReference>
<comment type="caution">
    <text evidence="5">The sequence shown here is derived from an EMBL/GenBank/DDBJ whole genome shotgun (WGS) entry which is preliminary data.</text>
</comment>
<dbReference type="Proteomes" id="UP000195602">
    <property type="component" value="Unassembled WGS sequence"/>
</dbReference>
<accession>A0AA91PVC2</accession>
<dbReference type="EMBL" id="LYUB02000025">
    <property type="protein sequence ID" value="OVF04867.1"/>
    <property type="molecule type" value="Genomic_DNA"/>
</dbReference>
<feature type="domain" description="Rrp7 RRM-like N-terminal" evidence="4">
    <location>
        <begin position="5"/>
        <end position="164"/>
    </location>
</feature>
<dbReference type="KEGG" id="clus:A9F13_25g00396"/>
<proteinExistence type="inferred from homology"/>
<gene>
    <name evidence="5" type="ORF">A9F13_25g00396</name>
</gene>
<dbReference type="PANTHER" id="PTHR13191">
    <property type="entry name" value="RIBOSOMAL RNA PROCESSING PROTEIN 7-RELATED"/>
    <property type="match status" value="1"/>
</dbReference>
<comment type="similarity">
    <text evidence="1">Belongs to the RRP7 family.</text>
</comment>
<dbReference type="InterPro" id="IPR040447">
    <property type="entry name" value="RRM_Rrp7"/>
</dbReference>
<dbReference type="GO" id="GO:0060962">
    <property type="term" value="P:regulation of ribosomal protein gene transcription by RNA polymerase II"/>
    <property type="evidence" value="ECO:0007669"/>
    <property type="project" value="EnsemblFungi"/>
</dbReference>
<evidence type="ECO:0000256" key="2">
    <source>
        <dbReference type="SAM" id="Coils"/>
    </source>
</evidence>
<dbReference type="GO" id="GO:0042790">
    <property type="term" value="P:nucleolar large rRNA transcription by RNA polymerase I"/>
    <property type="evidence" value="ECO:0007669"/>
    <property type="project" value="EnsemblFungi"/>
</dbReference>
<dbReference type="Pfam" id="PF17799">
    <property type="entry name" value="RRM_Rrp7"/>
    <property type="match status" value="1"/>
</dbReference>
<dbReference type="AlphaFoldDB" id="A0AA91PVC2"/>
<dbReference type="CDD" id="cd12950">
    <property type="entry name" value="RRP7_Rrp7p"/>
    <property type="match status" value="1"/>
</dbReference>
<dbReference type="GO" id="GO:0032040">
    <property type="term" value="C:small-subunit processome"/>
    <property type="evidence" value="ECO:0007669"/>
    <property type="project" value="EnsemblFungi"/>
</dbReference>
<dbReference type="InterPro" id="IPR024326">
    <property type="entry name" value="RRP7_C"/>
</dbReference>
<sequence>MTITEIKGFQILPVRLPESNGTHYIYFRKHETKGNQSAASQYISGRSMFIFNLPIETSIATLKKYFQQVAIGATIENYYPSMATDTQEDVYIDLTRLTSDLDYQQDGFILDITSKLPKNCGILSFIDKASFQLAFNSLKKLSNDSKSTNWPMPVLGSKFLLSKYEQQVCEPTKLAEEVSKALADFNRAEQESREELKRQTEIVDEDGFTLVVGSHRKTKAGIMGKQKYAATVGAEKAKSKIKKKEKEDFYRFQLREKKKAEMNDLLKKFKQDQERVRMMKEKKRFRPY</sequence>
<evidence type="ECO:0000259" key="3">
    <source>
        <dbReference type="Pfam" id="PF12923"/>
    </source>
</evidence>
<evidence type="ECO:0000313" key="5">
    <source>
        <dbReference type="EMBL" id="OVF04867.1"/>
    </source>
</evidence>
<dbReference type="Gene3D" id="6.10.250.1770">
    <property type="match status" value="1"/>
</dbReference>
<evidence type="ECO:0000259" key="4">
    <source>
        <dbReference type="Pfam" id="PF17799"/>
    </source>
</evidence>
<organism evidence="5 6">
    <name type="scientific">Clavispora lusitaniae</name>
    <name type="common">Candida lusitaniae</name>
    <dbReference type="NCBI Taxonomy" id="36911"/>
    <lineage>
        <taxon>Eukaryota</taxon>
        <taxon>Fungi</taxon>
        <taxon>Dikarya</taxon>
        <taxon>Ascomycota</taxon>
        <taxon>Saccharomycotina</taxon>
        <taxon>Pichiomycetes</taxon>
        <taxon>Metschnikowiaceae</taxon>
        <taxon>Clavispora</taxon>
    </lineage>
</organism>
<dbReference type="CDD" id="cd12293">
    <property type="entry name" value="dRRM_Rrp7p"/>
    <property type="match status" value="1"/>
</dbReference>
<keyword evidence="2" id="KW-0175">Coiled coil</keyword>
<dbReference type="GO" id="GO:0000028">
    <property type="term" value="P:ribosomal small subunit assembly"/>
    <property type="evidence" value="ECO:0007669"/>
    <property type="project" value="EnsemblFungi"/>
</dbReference>
<name>A0AA91PVC2_CLALS</name>
<dbReference type="Pfam" id="PF12923">
    <property type="entry name" value="RRP7"/>
    <property type="match status" value="1"/>
</dbReference>
<dbReference type="GO" id="GO:0032545">
    <property type="term" value="C:CURI complex"/>
    <property type="evidence" value="ECO:0007669"/>
    <property type="project" value="EnsemblFungi"/>
</dbReference>
<reference evidence="5 6" key="1">
    <citation type="submission" date="2017-04" db="EMBL/GenBank/DDBJ databases">
        <title>Draft genome of the yeast Clavispora lusitaniae type strain CBS 6936.</title>
        <authorList>
            <person name="Durrens P."/>
            <person name="Klopp C."/>
            <person name="Biteau N."/>
            <person name="Fitton-Ouhabi V."/>
            <person name="Dementhon K."/>
            <person name="Accoceberry I."/>
            <person name="Sherman D.J."/>
            <person name="Noel T."/>
        </authorList>
    </citation>
    <scope>NUCLEOTIDE SEQUENCE [LARGE SCALE GENOMIC DNA]</scope>
    <source>
        <strain evidence="5 6">CBS 6936</strain>
    </source>
</reference>
<feature type="domain" description="Ribosomal RNA-processing protein 7 C-terminal" evidence="3">
    <location>
        <begin position="167"/>
        <end position="288"/>
    </location>
</feature>
<dbReference type="PANTHER" id="PTHR13191:SF0">
    <property type="entry name" value="RIBOSOMAL RNA-PROCESSING PROTEIN 7 HOMOLOG A-RELATED"/>
    <property type="match status" value="1"/>
</dbReference>
<dbReference type="GO" id="GO:0006364">
    <property type="term" value="P:rRNA processing"/>
    <property type="evidence" value="ECO:0007669"/>
    <property type="project" value="EnsemblFungi"/>
</dbReference>
<dbReference type="GO" id="GO:0019843">
    <property type="term" value="F:rRNA binding"/>
    <property type="evidence" value="ECO:0007669"/>
    <property type="project" value="EnsemblFungi"/>
</dbReference>
<evidence type="ECO:0000313" key="6">
    <source>
        <dbReference type="Proteomes" id="UP000195602"/>
    </source>
</evidence>
<dbReference type="OMA" id="GIHKWIA"/>
<dbReference type="GO" id="GO:0034456">
    <property type="term" value="C:UTP-C complex"/>
    <property type="evidence" value="ECO:0007669"/>
    <property type="project" value="EnsemblFungi"/>
</dbReference>
<feature type="coiled-coil region" evidence="2">
    <location>
        <begin position="255"/>
        <end position="282"/>
    </location>
</feature>
<evidence type="ECO:0000256" key="1">
    <source>
        <dbReference type="ARBA" id="ARBA00006110"/>
    </source>
</evidence>